<dbReference type="EMBL" id="JPMX01000111">
    <property type="protein sequence ID" value="KGH44854.1"/>
    <property type="molecule type" value="Genomic_DNA"/>
</dbReference>
<dbReference type="Proteomes" id="UP000029713">
    <property type="component" value="Unassembled WGS sequence"/>
</dbReference>
<feature type="domain" description="Anti-sigma K factor RskA C-terminal" evidence="3">
    <location>
        <begin position="129"/>
        <end position="253"/>
    </location>
</feature>
<evidence type="ECO:0000313" key="4">
    <source>
        <dbReference type="EMBL" id="KGH44854.1"/>
    </source>
</evidence>
<dbReference type="Pfam" id="PF10099">
    <property type="entry name" value="RskA_C"/>
    <property type="match status" value="1"/>
</dbReference>
<dbReference type="GO" id="GO:0005886">
    <property type="term" value="C:plasma membrane"/>
    <property type="evidence" value="ECO:0007669"/>
    <property type="project" value="InterPro"/>
</dbReference>
<evidence type="ECO:0000256" key="1">
    <source>
        <dbReference type="SAM" id="MobiDB-lite"/>
    </source>
</evidence>
<feature type="region of interest" description="Disordered" evidence="1">
    <location>
        <begin position="84"/>
        <end position="116"/>
    </location>
</feature>
<name>A0A098Y328_9ACTN</name>
<evidence type="ECO:0000259" key="3">
    <source>
        <dbReference type="Pfam" id="PF10099"/>
    </source>
</evidence>
<keyword evidence="5" id="KW-1185">Reference proteome</keyword>
<protein>
    <submittedName>
        <fullName evidence="4">ABC transporter substrate-binding protein</fullName>
    </submittedName>
</protein>
<keyword evidence="2" id="KW-0472">Membrane</keyword>
<gene>
    <name evidence="4" type="ORF">IN07_20895</name>
</gene>
<reference evidence="4 5" key="1">
    <citation type="submission" date="2014-07" db="EMBL/GenBank/DDBJ databases">
        <title>Biosystematic studies on Modestobacter strains isolated from extreme hyper-arid desert soil and from historic building.</title>
        <authorList>
            <person name="Bukarasam K."/>
            <person name="Bull A."/>
            <person name="Girard G."/>
            <person name="van Wezel G."/>
            <person name="Goodfellow M."/>
        </authorList>
    </citation>
    <scope>NUCLEOTIDE SEQUENCE [LARGE SCALE GENOMIC DNA]</scope>
    <source>
        <strain evidence="4 5">KNN45-2b</strain>
    </source>
</reference>
<dbReference type="RefSeq" id="WP_036339610.1">
    <property type="nucleotide sequence ID" value="NZ_JPMX01000111.1"/>
</dbReference>
<dbReference type="OrthoDB" id="4328740at2"/>
<dbReference type="InterPro" id="IPR018764">
    <property type="entry name" value="RskA_C"/>
</dbReference>
<evidence type="ECO:0000313" key="5">
    <source>
        <dbReference type="Proteomes" id="UP000029713"/>
    </source>
</evidence>
<evidence type="ECO:0000256" key="2">
    <source>
        <dbReference type="SAM" id="Phobius"/>
    </source>
</evidence>
<keyword evidence="2" id="KW-0812">Transmembrane</keyword>
<feature type="transmembrane region" description="Helical" evidence="2">
    <location>
        <begin position="127"/>
        <end position="147"/>
    </location>
</feature>
<keyword evidence="2" id="KW-1133">Transmembrane helix</keyword>
<proteinExistence type="predicted"/>
<dbReference type="AlphaFoldDB" id="A0A098Y328"/>
<sequence length="263" mass="26874">MQHCDPDELALAAFDEQLSAEDAAHLADCAECQREVASLRRSVDVLAVPELAAPGQAIAPPPQVWAAIAAATAVNVSPREEAVARGVDAPAPGPTESAGHELAGSDAGSATVVPIGSRSPRRSAARWLPLAAAVLVGGFIGAGAVAVTQNGAGGAVVAQAGLDPLPEQNASGSAEVRESRGVRELRVDLDLPELDDGYYEVWLLQTDAQRMVPVGVVQRGATVLPLPADLDLAAYPLVDVSVEPLDGDPTHSGVSVVRGELSS</sequence>
<dbReference type="STRING" id="1522368.IN07_20895"/>
<organism evidence="4 5">
    <name type="scientific">Modestobacter caceresii</name>
    <dbReference type="NCBI Taxonomy" id="1522368"/>
    <lineage>
        <taxon>Bacteria</taxon>
        <taxon>Bacillati</taxon>
        <taxon>Actinomycetota</taxon>
        <taxon>Actinomycetes</taxon>
        <taxon>Geodermatophilales</taxon>
        <taxon>Geodermatophilaceae</taxon>
        <taxon>Modestobacter</taxon>
    </lineage>
</organism>
<accession>A0A098Y328</accession>
<comment type="caution">
    <text evidence="4">The sequence shown here is derived from an EMBL/GenBank/DDBJ whole genome shotgun (WGS) entry which is preliminary data.</text>
</comment>